<keyword evidence="8" id="KW-1185">Reference proteome</keyword>
<dbReference type="PANTHER" id="PTHR13586">
    <property type="entry name" value="SCD6 PROTEIN-RELATED"/>
    <property type="match status" value="1"/>
</dbReference>
<accession>A0A0G4FX27</accession>
<sequence>MATLPYIGSKISLISNSEIRYEGILYTINTQESTVALQSVRSFGTEGRKTPEIPPSEEVYDFIIFRGKDIKDLTVCEQANKVPDDPAIVTVTSQAPAQSPNAQDQGLPGGVGMSQRPPQGGPGGGMGGPMGGGRDRQANYPQYPSGANSYGQQDGYRSSGGHMNHMGGGGYGGGQGPSGGGYDRGYGGPPRYDSRGGRGGYFSYGGRGGGRGGYGGYGGGGPPMGGGPGGGYGGRGPHHRGGGHPHHQPNAPRTVVGELPAQPNAAVKEEMRREGEFNFEDANLKFDKNAIKQTAPNDPHVGDVKSGYNKASSFFDSISCETLDRQEGHDTRLDRDKQRQVDTETFGTAALPRRGPGFGYFGGRGRGRGRGGYRGGGRGRYPPFGHSQYRPRPAPVGGGGYGGPHMDG</sequence>
<gene>
    <name evidence="7" type="ORF">Vbra_1746</name>
</gene>
<evidence type="ECO:0000259" key="5">
    <source>
        <dbReference type="PROSITE" id="PS51536"/>
    </source>
</evidence>
<dbReference type="Gene3D" id="2.30.30.100">
    <property type="match status" value="1"/>
</dbReference>
<feature type="short sequence motif" description="FFD box" evidence="1">
    <location>
        <begin position="306"/>
        <end position="322"/>
    </location>
</feature>
<feature type="compositionally biased region" description="Polar residues" evidence="3">
    <location>
        <begin position="93"/>
        <end position="104"/>
    </location>
</feature>
<feature type="compositionally biased region" description="Gly residues" evidence="3">
    <location>
        <begin position="226"/>
        <end position="235"/>
    </location>
</feature>
<reference evidence="7 8" key="1">
    <citation type="submission" date="2014-11" db="EMBL/GenBank/DDBJ databases">
        <authorList>
            <person name="Zhu J."/>
            <person name="Qi W."/>
            <person name="Song R."/>
        </authorList>
    </citation>
    <scope>NUCLEOTIDE SEQUENCE [LARGE SCALE GENOMIC DNA]</scope>
</reference>
<feature type="domain" description="FFD box profile" evidence="4">
    <location>
        <begin position="306"/>
        <end position="322"/>
    </location>
</feature>
<dbReference type="InParanoid" id="A0A0G4FX27"/>
<dbReference type="PhylomeDB" id="A0A0G4FX27"/>
<feature type="compositionally biased region" description="Basic residues" evidence="3">
    <location>
        <begin position="236"/>
        <end position="247"/>
    </location>
</feature>
<name>A0A0G4FX27_VITBC</name>
<dbReference type="SMART" id="SM01271">
    <property type="entry name" value="LSM14"/>
    <property type="match status" value="1"/>
</dbReference>
<dbReference type="InterPro" id="IPR010920">
    <property type="entry name" value="LSM_dom_sf"/>
</dbReference>
<feature type="region of interest" description="Disordered" evidence="3">
    <location>
        <begin position="349"/>
        <end position="408"/>
    </location>
</feature>
<dbReference type="GO" id="GO:0000932">
    <property type="term" value="C:P-body"/>
    <property type="evidence" value="ECO:0007669"/>
    <property type="project" value="TreeGrafter"/>
</dbReference>
<dbReference type="InterPro" id="IPR025609">
    <property type="entry name" value="Lsm14-like_N"/>
</dbReference>
<feature type="region of interest" description="Disordered" evidence="3">
    <location>
        <begin position="226"/>
        <end position="251"/>
    </location>
</feature>
<evidence type="ECO:0008006" key="9">
    <source>
        <dbReference type="Google" id="ProtNLM"/>
    </source>
</evidence>
<evidence type="ECO:0000256" key="2">
    <source>
        <dbReference type="PROSITE-ProRule" id="PRU00869"/>
    </source>
</evidence>
<dbReference type="InterPro" id="IPR025761">
    <property type="entry name" value="FFD_box"/>
</dbReference>
<dbReference type="SMART" id="SM01199">
    <property type="entry name" value="FDF"/>
    <property type="match status" value="1"/>
</dbReference>
<dbReference type="GO" id="GO:0034063">
    <property type="term" value="P:stress granule assembly"/>
    <property type="evidence" value="ECO:0007669"/>
    <property type="project" value="TreeGrafter"/>
</dbReference>
<feature type="compositionally biased region" description="Gly residues" evidence="3">
    <location>
        <begin position="121"/>
        <end position="132"/>
    </location>
</feature>
<dbReference type="InterPro" id="IPR019050">
    <property type="entry name" value="FDF_dom"/>
</dbReference>
<feature type="short sequence motif" description="TFG box" evidence="2">
    <location>
        <begin position="330"/>
        <end position="350"/>
    </location>
</feature>
<dbReference type="SUPFAM" id="SSF50182">
    <property type="entry name" value="Sm-like ribonucleoproteins"/>
    <property type="match status" value="1"/>
</dbReference>
<proteinExistence type="predicted"/>
<feature type="compositionally biased region" description="Gly residues" evidence="3">
    <location>
        <begin position="396"/>
        <end position="408"/>
    </location>
</feature>
<feature type="domain" description="TFG box profile" evidence="5">
    <location>
        <begin position="330"/>
        <end position="350"/>
    </location>
</feature>
<dbReference type="Pfam" id="PF12701">
    <property type="entry name" value="LSM14"/>
    <property type="match status" value="1"/>
</dbReference>
<dbReference type="EMBL" id="CDMY01000514">
    <property type="protein sequence ID" value="CEM19506.1"/>
    <property type="molecule type" value="Genomic_DNA"/>
</dbReference>
<dbReference type="FunCoup" id="A0A0G4FX27">
    <property type="interactions" value="12"/>
</dbReference>
<dbReference type="Proteomes" id="UP000041254">
    <property type="component" value="Unassembled WGS sequence"/>
</dbReference>
<evidence type="ECO:0000259" key="4">
    <source>
        <dbReference type="PROSITE" id="PS51513"/>
    </source>
</evidence>
<feature type="compositionally biased region" description="Polar residues" evidence="3">
    <location>
        <begin position="139"/>
        <end position="156"/>
    </location>
</feature>
<dbReference type="PROSITE" id="PS51536">
    <property type="entry name" value="TFG"/>
    <property type="match status" value="1"/>
</dbReference>
<evidence type="ECO:0000313" key="8">
    <source>
        <dbReference type="Proteomes" id="UP000041254"/>
    </source>
</evidence>
<feature type="region of interest" description="Disordered" evidence="3">
    <location>
        <begin position="93"/>
        <end position="197"/>
    </location>
</feature>
<dbReference type="GO" id="GO:0033962">
    <property type="term" value="P:P-body assembly"/>
    <property type="evidence" value="ECO:0007669"/>
    <property type="project" value="TreeGrafter"/>
</dbReference>
<feature type="compositionally biased region" description="Gly residues" evidence="3">
    <location>
        <begin position="166"/>
        <end position="188"/>
    </location>
</feature>
<evidence type="ECO:0000313" key="7">
    <source>
        <dbReference type="EMBL" id="CEM19506.1"/>
    </source>
</evidence>
<evidence type="ECO:0000259" key="6">
    <source>
        <dbReference type="PROSITE" id="PS52002"/>
    </source>
</evidence>
<protein>
    <recommendedName>
        <fullName evidence="9">DFDF domain-containing protein</fullName>
    </recommendedName>
</protein>
<dbReference type="PROSITE" id="PS52002">
    <property type="entry name" value="SM"/>
    <property type="match status" value="1"/>
</dbReference>
<dbReference type="GO" id="GO:0003729">
    <property type="term" value="F:mRNA binding"/>
    <property type="evidence" value="ECO:0007669"/>
    <property type="project" value="TreeGrafter"/>
</dbReference>
<dbReference type="InterPro" id="IPR047575">
    <property type="entry name" value="Sm"/>
</dbReference>
<dbReference type="OrthoDB" id="21539at2759"/>
<organism evidence="7 8">
    <name type="scientific">Vitrella brassicaformis (strain CCMP3155)</name>
    <dbReference type="NCBI Taxonomy" id="1169540"/>
    <lineage>
        <taxon>Eukaryota</taxon>
        <taxon>Sar</taxon>
        <taxon>Alveolata</taxon>
        <taxon>Colpodellida</taxon>
        <taxon>Vitrellaceae</taxon>
        <taxon>Vitrella</taxon>
    </lineage>
</organism>
<dbReference type="VEuPathDB" id="CryptoDB:Vbra_1746"/>
<feature type="domain" description="Sm" evidence="6">
    <location>
        <begin position="1"/>
        <end position="79"/>
    </location>
</feature>
<evidence type="ECO:0000256" key="1">
    <source>
        <dbReference type="PROSITE-ProRule" id="PRU00846"/>
    </source>
</evidence>
<dbReference type="PROSITE" id="PS51513">
    <property type="entry name" value="FFD"/>
    <property type="match status" value="1"/>
</dbReference>
<evidence type="ECO:0000256" key="3">
    <source>
        <dbReference type="SAM" id="MobiDB-lite"/>
    </source>
</evidence>
<dbReference type="CDD" id="cd01736">
    <property type="entry name" value="LSm14_N"/>
    <property type="match status" value="1"/>
</dbReference>
<dbReference type="OMA" id="WYPPPGH"/>
<dbReference type="PANTHER" id="PTHR13586:SF0">
    <property type="entry name" value="TRAILER HITCH, ISOFORM H"/>
    <property type="match status" value="1"/>
</dbReference>
<dbReference type="InterPro" id="IPR025768">
    <property type="entry name" value="TFG_box"/>
</dbReference>
<dbReference type="AlphaFoldDB" id="A0A0G4FX27"/>
<dbReference type="STRING" id="1169540.A0A0G4FX27"/>